<organism evidence="1">
    <name type="scientific">marine sediment metagenome</name>
    <dbReference type="NCBI Taxonomy" id="412755"/>
    <lineage>
        <taxon>unclassified sequences</taxon>
        <taxon>metagenomes</taxon>
        <taxon>ecological metagenomes</taxon>
    </lineage>
</organism>
<gene>
    <name evidence="1" type="ORF">LCGC14_2712910</name>
</gene>
<sequence>RERIARAKLLTDDEIGEFDKIKEEIIKELDVSGLAVEI</sequence>
<dbReference type="AlphaFoldDB" id="A0A0F9C478"/>
<dbReference type="EMBL" id="LAZR01048647">
    <property type="protein sequence ID" value="KKK91446.1"/>
    <property type="molecule type" value="Genomic_DNA"/>
</dbReference>
<reference evidence="1" key="1">
    <citation type="journal article" date="2015" name="Nature">
        <title>Complex archaea that bridge the gap between prokaryotes and eukaryotes.</title>
        <authorList>
            <person name="Spang A."/>
            <person name="Saw J.H."/>
            <person name="Jorgensen S.L."/>
            <person name="Zaremba-Niedzwiedzka K."/>
            <person name="Martijn J."/>
            <person name="Lind A.E."/>
            <person name="van Eijk R."/>
            <person name="Schleper C."/>
            <person name="Guy L."/>
            <person name="Ettema T.J."/>
        </authorList>
    </citation>
    <scope>NUCLEOTIDE SEQUENCE</scope>
</reference>
<evidence type="ECO:0000313" key="1">
    <source>
        <dbReference type="EMBL" id="KKK91446.1"/>
    </source>
</evidence>
<proteinExistence type="predicted"/>
<protein>
    <submittedName>
        <fullName evidence="1">Uncharacterized protein</fullName>
    </submittedName>
</protein>
<feature type="non-terminal residue" evidence="1">
    <location>
        <position position="1"/>
    </location>
</feature>
<name>A0A0F9C478_9ZZZZ</name>
<comment type="caution">
    <text evidence="1">The sequence shown here is derived from an EMBL/GenBank/DDBJ whole genome shotgun (WGS) entry which is preliminary data.</text>
</comment>
<accession>A0A0F9C478</accession>